<dbReference type="PANTHER" id="PTHR43764">
    <property type="entry name" value="MOLYBDENUM COFACTOR BIOSYNTHESIS"/>
    <property type="match status" value="1"/>
</dbReference>
<dbReference type="Pfam" id="PF00994">
    <property type="entry name" value="MoCF_biosynth"/>
    <property type="match status" value="1"/>
</dbReference>
<reference evidence="4" key="2">
    <citation type="journal article" date="2016" name="Int. J. Syst. Evol. Microbiol.">
        <title>Lawsonella clevelandensis gen. nov., sp. nov., a new member of the suborder Corynebacterineae isolated from human abscesses.</title>
        <authorList>
            <person name="Bell M.E."/>
            <person name="Bernard K.A."/>
            <person name="Harrington S.M."/>
            <person name="Patel N.B."/>
            <person name="Tucker T.A."/>
            <person name="Metcalfe M.G."/>
            <person name="McQuiston J.R."/>
        </authorList>
    </citation>
    <scope>NUCLEOTIDE SEQUENCE</scope>
    <source>
        <strain evidence="4">X1698</strain>
    </source>
</reference>
<name>A0A0M3TBD4_9ACTN</name>
<reference evidence="4 6" key="1">
    <citation type="journal article" date="2015" name="Genome Announc.">
        <title>Complete Genome Sequences for Two Strains of a Novel Fastidious, Partially Acid-Fast, Gram-Positive Corynebacterineae Bacterium, Derived from Human Clinical Samples.</title>
        <authorList>
            <person name="Nicholson A.C."/>
            <person name="Bell M."/>
            <person name="Humrighouse B.W."/>
            <person name="McQuiston J.R."/>
        </authorList>
    </citation>
    <scope>NUCLEOTIDE SEQUENCE [LARGE SCALE GENOMIC DNA]</scope>
    <source>
        <strain evidence="4 6">X1698</strain>
    </source>
</reference>
<dbReference type="GO" id="GO:0006777">
    <property type="term" value="P:Mo-molybdopterin cofactor biosynthetic process"/>
    <property type="evidence" value="ECO:0007669"/>
    <property type="project" value="UniProtKB-KW"/>
</dbReference>
<dbReference type="InterPro" id="IPR051920">
    <property type="entry name" value="MPT_Adenylyltrnsfr/MoaC-Rel"/>
</dbReference>
<dbReference type="InterPro" id="IPR001453">
    <property type="entry name" value="MoaB/Mog_dom"/>
</dbReference>
<dbReference type="GeneID" id="84894438"/>
<evidence type="ECO:0000259" key="3">
    <source>
        <dbReference type="SMART" id="SM00852"/>
    </source>
</evidence>
<dbReference type="OrthoDB" id="9784492at2"/>
<organism evidence="4 6">
    <name type="scientific">Lawsonella clevelandensis</name>
    <dbReference type="NCBI Taxonomy" id="1528099"/>
    <lineage>
        <taxon>Bacteria</taxon>
        <taxon>Bacillati</taxon>
        <taxon>Actinomycetota</taxon>
        <taxon>Actinomycetes</taxon>
        <taxon>Mycobacteriales</taxon>
        <taxon>Lawsonellaceae</taxon>
        <taxon>Lawsonella</taxon>
    </lineage>
</organism>
<evidence type="ECO:0000256" key="2">
    <source>
        <dbReference type="ARBA" id="ARBA00023150"/>
    </source>
</evidence>
<keyword evidence="2" id="KW-0501">Molybdenum cofactor biosynthesis</keyword>
<dbReference type="PANTHER" id="PTHR43764:SF1">
    <property type="entry name" value="MOLYBDOPTERIN MOLYBDOTRANSFERASE"/>
    <property type="match status" value="1"/>
</dbReference>
<evidence type="ECO:0000313" key="4">
    <source>
        <dbReference type="EMBL" id="ALE18690.1"/>
    </source>
</evidence>
<dbReference type="Gene3D" id="3.40.980.10">
    <property type="entry name" value="MoaB/Mog-like domain"/>
    <property type="match status" value="1"/>
</dbReference>
<dbReference type="SUPFAM" id="SSF53218">
    <property type="entry name" value="Molybdenum cofactor biosynthesis proteins"/>
    <property type="match status" value="1"/>
</dbReference>
<dbReference type="InterPro" id="IPR036425">
    <property type="entry name" value="MoaB/Mog-like_dom_sf"/>
</dbReference>
<proteinExistence type="predicted"/>
<keyword evidence="7" id="KW-1185">Reference proteome</keyword>
<dbReference type="Proteomes" id="UP000068137">
    <property type="component" value="Chromosome"/>
</dbReference>
<dbReference type="KEGG" id="cbq:AL705_02185"/>
<gene>
    <name evidence="5" type="primary">moaB</name>
    <name evidence="4" type="ORF">AL705_02185</name>
    <name evidence="5" type="ORF">LC603019_00453</name>
</gene>
<evidence type="ECO:0000313" key="7">
    <source>
        <dbReference type="Proteomes" id="UP000324288"/>
    </source>
</evidence>
<evidence type="ECO:0000313" key="5">
    <source>
        <dbReference type="EMBL" id="VHO00071.1"/>
    </source>
</evidence>
<dbReference type="STRING" id="1528099.AL705_02185"/>
<dbReference type="AlphaFoldDB" id="A0A0M3TBD4"/>
<comment type="pathway">
    <text evidence="1">Cofactor biosynthesis; molybdopterin biosynthesis.</text>
</comment>
<dbReference type="RefSeq" id="WP_053961620.1">
    <property type="nucleotide sequence ID" value="NZ_CAJPTR010000015.1"/>
</dbReference>
<dbReference type="SMART" id="SM00852">
    <property type="entry name" value="MoCF_biosynth"/>
    <property type="match status" value="1"/>
</dbReference>
<accession>A0A0M3TBD4</accession>
<dbReference type="PATRIC" id="fig|1528099.3.peg.451"/>
<dbReference type="EMBL" id="LR584267">
    <property type="protein sequence ID" value="VHO00071.1"/>
    <property type="molecule type" value="Genomic_DNA"/>
</dbReference>
<dbReference type="EMBL" id="CP012390">
    <property type="protein sequence ID" value="ALE18690.1"/>
    <property type="molecule type" value="Genomic_DNA"/>
</dbReference>
<sequence length="164" mass="16909">MDVNPGAAGRALAVITADHANEESRALAKIVTELLEEDGFYVDGVVVVPNDEDEIRKAIETGVVGGVDLLLTVGGVGLSPRHHTPEATLPLIDRALPGIAEALRSSGQSAGAQDACVSRGVVGISGSTLVANLSNSRAAVRDGMATLLPLARYVINEISSLDIF</sequence>
<protein>
    <submittedName>
        <fullName evidence="5">Molybdenum cofactor biosynthesis protein B</fullName>
    </submittedName>
</protein>
<evidence type="ECO:0000256" key="1">
    <source>
        <dbReference type="ARBA" id="ARBA00005046"/>
    </source>
</evidence>
<reference evidence="5 7" key="3">
    <citation type="submission" date="2019-04" db="EMBL/GenBank/DDBJ databases">
        <authorList>
            <person name="Seth-Smith MB H."/>
            <person name="Seth-Smith H."/>
        </authorList>
    </citation>
    <scope>NUCLEOTIDE SEQUENCE [LARGE SCALE GENOMIC DNA]</scope>
    <source>
        <strain evidence="5">USB-603019</strain>
    </source>
</reference>
<feature type="domain" description="MoaB/Mog" evidence="3">
    <location>
        <begin position="12"/>
        <end position="154"/>
    </location>
</feature>
<dbReference type="Proteomes" id="UP000324288">
    <property type="component" value="Chromosome"/>
</dbReference>
<evidence type="ECO:0000313" key="6">
    <source>
        <dbReference type="Proteomes" id="UP000068137"/>
    </source>
</evidence>